<feature type="transmembrane region" description="Helical" evidence="2">
    <location>
        <begin position="94"/>
        <end position="120"/>
    </location>
</feature>
<evidence type="ECO:0000259" key="3">
    <source>
        <dbReference type="Pfam" id="PF00326"/>
    </source>
</evidence>
<evidence type="ECO:0000313" key="4">
    <source>
        <dbReference type="EMBL" id="PQO36444.1"/>
    </source>
</evidence>
<feature type="compositionally biased region" description="Pro residues" evidence="1">
    <location>
        <begin position="70"/>
        <end position="84"/>
    </location>
</feature>
<dbReference type="GO" id="GO:0008236">
    <property type="term" value="F:serine-type peptidase activity"/>
    <property type="evidence" value="ECO:0007669"/>
    <property type="project" value="InterPro"/>
</dbReference>
<accession>A0A2S8FX73</accession>
<dbReference type="Proteomes" id="UP000239388">
    <property type="component" value="Unassembled WGS sequence"/>
</dbReference>
<name>A0A2S8FX73_9BACT</name>
<proteinExistence type="predicted"/>
<dbReference type="Pfam" id="PF00326">
    <property type="entry name" value="Peptidase_S9"/>
    <property type="match status" value="1"/>
</dbReference>
<dbReference type="GO" id="GO:0006508">
    <property type="term" value="P:proteolysis"/>
    <property type="evidence" value="ECO:0007669"/>
    <property type="project" value="InterPro"/>
</dbReference>
<dbReference type="OrthoDB" id="290408at2"/>
<organism evidence="4 5">
    <name type="scientific">Blastopirellula marina</name>
    <dbReference type="NCBI Taxonomy" id="124"/>
    <lineage>
        <taxon>Bacteria</taxon>
        <taxon>Pseudomonadati</taxon>
        <taxon>Planctomycetota</taxon>
        <taxon>Planctomycetia</taxon>
        <taxon>Pirellulales</taxon>
        <taxon>Pirellulaceae</taxon>
        <taxon>Blastopirellula</taxon>
    </lineage>
</organism>
<feature type="domain" description="Peptidase S9 prolyl oligopeptidase catalytic" evidence="3">
    <location>
        <begin position="282"/>
        <end position="419"/>
    </location>
</feature>
<protein>
    <recommendedName>
        <fullName evidence="3">Peptidase S9 prolyl oligopeptidase catalytic domain-containing protein</fullName>
    </recommendedName>
</protein>
<dbReference type="RefSeq" id="WP_105354526.1">
    <property type="nucleotide sequence ID" value="NZ_PUIB01000013.1"/>
</dbReference>
<evidence type="ECO:0000256" key="2">
    <source>
        <dbReference type="SAM" id="Phobius"/>
    </source>
</evidence>
<dbReference type="Gene3D" id="3.40.50.1820">
    <property type="entry name" value="alpha/beta hydrolase"/>
    <property type="match status" value="1"/>
</dbReference>
<reference evidence="4 5" key="1">
    <citation type="submission" date="2018-02" db="EMBL/GenBank/DDBJ databases">
        <title>Comparative genomes isolates from brazilian mangrove.</title>
        <authorList>
            <person name="Araujo J.E."/>
            <person name="Taketani R.G."/>
            <person name="Silva M.C.P."/>
            <person name="Loureco M.V."/>
            <person name="Andreote F.D."/>
        </authorList>
    </citation>
    <scope>NUCLEOTIDE SEQUENCE [LARGE SCALE GENOMIC DNA]</scope>
    <source>
        <strain evidence="4 5">NAP PRIS-MGV</strain>
    </source>
</reference>
<dbReference type="AlphaFoldDB" id="A0A2S8FX73"/>
<feature type="region of interest" description="Disordered" evidence="1">
    <location>
        <begin position="63"/>
        <end position="89"/>
    </location>
</feature>
<sequence>MTIRFQCPGCNKTYQVDDQLAGKQAKCKACGASMAIPSAASPALKPETADDPFEYGLKESPFPVESTSAPLPPKPRLATPPPSRPTRSNSGLKTLLIVFGSIFGGFTLLLVVCCGAVMLLPSGDGGGARVSGGRSSSTSSVSTFQRNLQSFVYQPIPAPTSSHAIPGSDVRVAFVESHGSGPAGKMQLRIYMPPGKHEPGSLPCVLVAPAGTPLLHGNAMDDDDYHKETLPYAEAGMIVVFYSLDGPEEEDHPAQMAKDGKGAIVSYKEFRDACAGVTNGKNVVEYVVRNIPQADPDKIFAAGHSSAGTVSLLLGAYEPKLAGVVAFAPCSDVEGRLGDLVGIAGVNIIFPGIKQFLHDSSPDNCAAQIDCPVFLFHARDDSNVEFGESLAFSKQLTQAGVDVTFVPVNSGEHYSSMVNEGVPKAVEWIRERAK</sequence>
<dbReference type="InterPro" id="IPR001375">
    <property type="entry name" value="Peptidase_S9_cat"/>
</dbReference>
<evidence type="ECO:0000256" key="1">
    <source>
        <dbReference type="SAM" id="MobiDB-lite"/>
    </source>
</evidence>
<dbReference type="EMBL" id="PUIB01000013">
    <property type="protein sequence ID" value="PQO36444.1"/>
    <property type="molecule type" value="Genomic_DNA"/>
</dbReference>
<dbReference type="InterPro" id="IPR029058">
    <property type="entry name" value="AB_hydrolase_fold"/>
</dbReference>
<gene>
    <name evidence="4" type="ORF">C5Y98_12130</name>
</gene>
<evidence type="ECO:0000313" key="5">
    <source>
        <dbReference type="Proteomes" id="UP000239388"/>
    </source>
</evidence>
<dbReference type="SUPFAM" id="SSF53474">
    <property type="entry name" value="alpha/beta-Hydrolases"/>
    <property type="match status" value="1"/>
</dbReference>
<keyword evidence="2" id="KW-1133">Transmembrane helix</keyword>
<dbReference type="InterPro" id="IPR050261">
    <property type="entry name" value="FrsA_esterase"/>
</dbReference>
<dbReference type="PANTHER" id="PTHR22946">
    <property type="entry name" value="DIENELACTONE HYDROLASE DOMAIN-CONTAINING PROTEIN-RELATED"/>
    <property type="match status" value="1"/>
</dbReference>
<comment type="caution">
    <text evidence="4">The sequence shown here is derived from an EMBL/GenBank/DDBJ whole genome shotgun (WGS) entry which is preliminary data.</text>
</comment>
<keyword evidence="2" id="KW-0812">Transmembrane</keyword>
<keyword evidence="2" id="KW-0472">Membrane</keyword>